<dbReference type="EnsemblMetazoa" id="CJA09812.1">
    <property type="protein sequence ID" value="CJA09812.1"/>
    <property type="gene ID" value="WBGene00129016"/>
</dbReference>
<reference evidence="2" key="1">
    <citation type="submission" date="2010-08" db="EMBL/GenBank/DDBJ databases">
        <authorList>
            <consortium name="Caenorhabditis japonica Sequencing Consortium"/>
            <person name="Wilson R.K."/>
        </authorList>
    </citation>
    <scope>NUCLEOTIDE SEQUENCE [LARGE SCALE GENOMIC DNA]</scope>
    <source>
        <strain evidence="2">DF5081</strain>
    </source>
</reference>
<proteinExistence type="predicted"/>
<name>A0A8R1DSW4_CAEJA</name>
<sequence>MSKEGLNFIDKSFNNGEPVDMDGYRQVIKKWLGQDGSVSKILLGVFGNNTKRLQLQSHHVWRPKNETEDS</sequence>
<dbReference type="AlphaFoldDB" id="A0A8R1DSW4"/>
<evidence type="ECO:0000313" key="1">
    <source>
        <dbReference type="EnsemblMetazoa" id="CJA09812.1"/>
    </source>
</evidence>
<protein>
    <submittedName>
        <fullName evidence="1">Uncharacterized protein</fullName>
    </submittedName>
</protein>
<dbReference type="Proteomes" id="UP000005237">
    <property type="component" value="Unassembled WGS sequence"/>
</dbReference>
<reference evidence="1" key="2">
    <citation type="submission" date="2022-06" db="UniProtKB">
        <authorList>
            <consortium name="EnsemblMetazoa"/>
        </authorList>
    </citation>
    <scope>IDENTIFICATION</scope>
    <source>
        <strain evidence="1">DF5081</strain>
    </source>
</reference>
<accession>A0A8R1DSW4</accession>
<evidence type="ECO:0000313" key="2">
    <source>
        <dbReference type="Proteomes" id="UP000005237"/>
    </source>
</evidence>
<organism evidence="1 2">
    <name type="scientific">Caenorhabditis japonica</name>
    <dbReference type="NCBI Taxonomy" id="281687"/>
    <lineage>
        <taxon>Eukaryota</taxon>
        <taxon>Metazoa</taxon>
        <taxon>Ecdysozoa</taxon>
        <taxon>Nematoda</taxon>
        <taxon>Chromadorea</taxon>
        <taxon>Rhabditida</taxon>
        <taxon>Rhabditina</taxon>
        <taxon>Rhabditomorpha</taxon>
        <taxon>Rhabditoidea</taxon>
        <taxon>Rhabditidae</taxon>
        <taxon>Peloderinae</taxon>
        <taxon>Caenorhabditis</taxon>
    </lineage>
</organism>
<dbReference type="EnsemblMetazoa" id="CJA09812.2">
    <property type="protein sequence ID" value="CJA09812.2"/>
    <property type="gene ID" value="WBGene00129016"/>
</dbReference>
<keyword evidence="2" id="KW-1185">Reference proteome</keyword>